<dbReference type="EMBL" id="CP097511">
    <property type="protein sequence ID" value="URE48923.1"/>
    <property type="molecule type" value="Genomic_DNA"/>
</dbReference>
<gene>
    <name evidence="2" type="ORF">MUK42_16189</name>
</gene>
<reference evidence="2" key="1">
    <citation type="submission" date="2022-05" db="EMBL/GenBank/DDBJ databases">
        <title>The Musa troglodytarum L. genome provides insights into the mechanism of non-climacteric behaviour and enrichment of carotenoids.</title>
        <authorList>
            <person name="Wang J."/>
        </authorList>
    </citation>
    <scope>NUCLEOTIDE SEQUENCE</scope>
    <source>
        <tissue evidence="2">Leaf</tissue>
    </source>
</reference>
<name>A0A9E7L7M2_9LILI</name>
<sequence length="237" mass="27481">MTQSSVEIIRIAAIPEAFGSLLHSSALHLRPSSSLLRSFWTSSIGSSSLRLFLVALFFFLVRLSVPIRLLVQFTRSARSLFDLLAKEEHVLVWEAWMRSIGFFTSSRTHSGRDKLKCAHQVLAEKLMFLSWNIKFIEVNAVEYKRRDPGFMKLLLSLLRITLAAESQRPSGADLLAYEMLHKVSLFDFDPSSNRMPKVRERVNETFNLTRHRSNNIYCRRRWLFLWNPSQTPPQLSH</sequence>
<dbReference type="AlphaFoldDB" id="A0A9E7L7M2"/>
<accession>A0A9E7L7M2</accession>
<evidence type="ECO:0000313" key="2">
    <source>
        <dbReference type="EMBL" id="URE48923.1"/>
    </source>
</evidence>
<protein>
    <submittedName>
        <fullName evidence="2">Uncharacterized protein</fullName>
    </submittedName>
</protein>
<keyword evidence="3" id="KW-1185">Reference proteome</keyword>
<proteinExistence type="predicted"/>
<evidence type="ECO:0000313" key="3">
    <source>
        <dbReference type="Proteomes" id="UP001055439"/>
    </source>
</evidence>
<keyword evidence="1" id="KW-0472">Membrane</keyword>
<dbReference type="Proteomes" id="UP001055439">
    <property type="component" value="Chromosome 9"/>
</dbReference>
<evidence type="ECO:0000256" key="1">
    <source>
        <dbReference type="SAM" id="Phobius"/>
    </source>
</evidence>
<keyword evidence="1" id="KW-1133">Transmembrane helix</keyword>
<organism evidence="2 3">
    <name type="scientific">Musa troglodytarum</name>
    <name type="common">fe'i banana</name>
    <dbReference type="NCBI Taxonomy" id="320322"/>
    <lineage>
        <taxon>Eukaryota</taxon>
        <taxon>Viridiplantae</taxon>
        <taxon>Streptophyta</taxon>
        <taxon>Embryophyta</taxon>
        <taxon>Tracheophyta</taxon>
        <taxon>Spermatophyta</taxon>
        <taxon>Magnoliopsida</taxon>
        <taxon>Liliopsida</taxon>
        <taxon>Zingiberales</taxon>
        <taxon>Musaceae</taxon>
        <taxon>Musa</taxon>
    </lineage>
</organism>
<keyword evidence="1" id="KW-0812">Transmembrane</keyword>
<feature type="transmembrane region" description="Helical" evidence="1">
    <location>
        <begin position="49"/>
        <end position="71"/>
    </location>
</feature>